<dbReference type="GO" id="GO:0005829">
    <property type="term" value="C:cytosol"/>
    <property type="evidence" value="ECO:0007669"/>
    <property type="project" value="TreeGrafter"/>
</dbReference>
<dbReference type="EMBL" id="UOFK01000008">
    <property type="protein sequence ID" value="VAW71637.1"/>
    <property type="molecule type" value="Genomic_DNA"/>
</dbReference>
<dbReference type="AlphaFoldDB" id="A0A3B0Y7X2"/>
<evidence type="ECO:0000256" key="3">
    <source>
        <dbReference type="ARBA" id="ARBA00022741"/>
    </source>
</evidence>
<feature type="non-terminal residue" evidence="8">
    <location>
        <position position="352"/>
    </location>
</feature>
<gene>
    <name evidence="8" type="ORF">MNBD_GAMMA13-1587</name>
</gene>
<keyword evidence="4" id="KW-0067">ATP-binding</keyword>
<evidence type="ECO:0000313" key="8">
    <source>
        <dbReference type="EMBL" id="VAW71637.1"/>
    </source>
</evidence>
<proteinExistence type="predicted"/>
<keyword evidence="5" id="KW-0030">Aminoacyl-tRNA synthetase</keyword>
<evidence type="ECO:0000256" key="4">
    <source>
        <dbReference type="ARBA" id="ARBA00022840"/>
    </source>
</evidence>
<dbReference type="InterPro" id="IPR033910">
    <property type="entry name" value="GluRS_core"/>
</dbReference>
<dbReference type="Gene3D" id="3.40.50.620">
    <property type="entry name" value="HUPs"/>
    <property type="match status" value="1"/>
</dbReference>
<evidence type="ECO:0000256" key="5">
    <source>
        <dbReference type="ARBA" id="ARBA00023146"/>
    </source>
</evidence>
<evidence type="ECO:0000256" key="1">
    <source>
        <dbReference type="ARBA" id="ARBA00012835"/>
    </source>
</evidence>
<dbReference type="PROSITE" id="PS00178">
    <property type="entry name" value="AA_TRNA_LIGASE_I"/>
    <property type="match status" value="1"/>
</dbReference>
<dbReference type="GO" id="GO:0008270">
    <property type="term" value="F:zinc ion binding"/>
    <property type="evidence" value="ECO:0007669"/>
    <property type="project" value="InterPro"/>
</dbReference>
<dbReference type="PANTHER" id="PTHR43311:SF2">
    <property type="entry name" value="GLUTAMATE--TRNA LIGASE, MITOCHONDRIAL-RELATED"/>
    <property type="match status" value="1"/>
</dbReference>
<dbReference type="GO" id="GO:0006424">
    <property type="term" value="P:glutamyl-tRNA aminoacylation"/>
    <property type="evidence" value="ECO:0007669"/>
    <property type="project" value="InterPro"/>
</dbReference>
<keyword evidence="2 8" id="KW-0436">Ligase</keyword>
<name>A0A3B0Y7X2_9ZZZZ</name>
<dbReference type="InterPro" id="IPR014729">
    <property type="entry name" value="Rossmann-like_a/b/a_fold"/>
</dbReference>
<dbReference type="SUPFAM" id="SSF52374">
    <property type="entry name" value="Nucleotidylyl transferase"/>
    <property type="match status" value="1"/>
</dbReference>
<dbReference type="GO" id="GO:0004818">
    <property type="term" value="F:glutamate-tRNA ligase activity"/>
    <property type="evidence" value="ECO:0007669"/>
    <property type="project" value="UniProtKB-EC"/>
</dbReference>
<reference evidence="8" key="1">
    <citation type="submission" date="2018-06" db="EMBL/GenBank/DDBJ databases">
        <authorList>
            <person name="Zhirakovskaya E."/>
        </authorList>
    </citation>
    <scope>NUCLEOTIDE SEQUENCE</scope>
</reference>
<keyword evidence="3" id="KW-0547">Nucleotide-binding</keyword>
<dbReference type="InterPro" id="IPR001412">
    <property type="entry name" value="aa-tRNA-synth_I_CS"/>
</dbReference>
<evidence type="ECO:0000256" key="6">
    <source>
        <dbReference type="ARBA" id="ARBA00030865"/>
    </source>
</evidence>
<dbReference type="PANTHER" id="PTHR43311">
    <property type="entry name" value="GLUTAMATE--TRNA LIGASE"/>
    <property type="match status" value="1"/>
</dbReference>
<organism evidence="8">
    <name type="scientific">hydrothermal vent metagenome</name>
    <dbReference type="NCBI Taxonomy" id="652676"/>
    <lineage>
        <taxon>unclassified sequences</taxon>
        <taxon>metagenomes</taxon>
        <taxon>ecological metagenomes</taxon>
    </lineage>
</organism>
<dbReference type="InterPro" id="IPR000924">
    <property type="entry name" value="Glu/Gln-tRNA-synth"/>
</dbReference>
<dbReference type="InterPro" id="IPR004527">
    <property type="entry name" value="Glu-tRNA-ligase_bac/mito"/>
</dbReference>
<accession>A0A3B0Y7X2</accession>
<dbReference type="CDD" id="cd00808">
    <property type="entry name" value="GluRS_core"/>
    <property type="match status" value="1"/>
</dbReference>
<dbReference type="InterPro" id="IPR020058">
    <property type="entry name" value="Glu/Gln-tRNA-synth_Ib_cat-dom"/>
</dbReference>
<dbReference type="InterPro" id="IPR049940">
    <property type="entry name" value="GluQ/Sye"/>
</dbReference>
<evidence type="ECO:0000256" key="2">
    <source>
        <dbReference type="ARBA" id="ARBA00022598"/>
    </source>
</evidence>
<protein>
    <recommendedName>
        <fullName evidence="1">glutamate--tRNA ligase</fullName>
        <ecNumber evidence="1">6.1.1.17</ecNumber>
    </recommendedName>
    <alternativeName>
        <fullName evidence="6">Glutamyl-tRNA synthetase</fullName>
    </alternativeName>
</protein>
<dbReference type="Pfam" id="PF00749">
    <property type="entry name" value="tRNA-synt_1c"/>
    <property type="match status" value="1"/>
</dbReference>
<dbReference type="PRINTS" id="PR00987">
    <property type="entry name" value="TRNASYNTHGLU"/>
</dbReference>
<feature type="domain" description="Glutamyl/glutaminyl-tRNA synthetase class Ib catalytic" evidence="7">
    <location>
        <begin position="21"/>
        <end position="335"/>
    </location>
</feature>
<dbReference type="GO" id="GO:0005524">
    <property type="term" value="F:ATP binding"/>
    <property type="evidence" value="ECO:0007669"/>
    <property type="project" value="UniProtKB-KW"/>
</dbReference>
<evidence type="ECO:0000259" key="7">
    <source>
        <dbReference type="Pfam" id="PF00749"/>
    </source>
</evidence>
<sequence length="352" mass="39288">MCAACNLPDFDLLMPMNERTVKTRFAPSPTGEIHLGNLRTALFNALYARREQGIFLLRIENTDAVRSKPEFEQALMRDLRWLSLNWQEGPEVGGEHAPYHQSARLETYSHYYQTLAAVDACYPCFCSETQLKLARKAQRTAGQPPKYLGTCAHLSTAEIEKKLAEGGKPTLRFRVPPGQRVEFEDFVRGVQRFASSDIGDFIIRRSDGTPAFFFTNAIDDALMGVSHVLRGEDHLTNTPRQLMLLAALSLPAPAYGHLSLLVGSDGSPLSKRHGSRSMRQLREAGYLPGAILNYLARLGHKYAADHYLDVSELAAAFDLARLSKAPARFDETQLRYWQKEAVLSASSAELVD</sequence>
<dbReference type="NCBIfam" id="TIGR00464">
    <property type="entry name" value="gltX_bact"/>
    <property type="match status" value="1"/>
</dbReference>
<dbReference type="EC" id="6.1.1.17" evidence="1"/>